<dbReference type="AlphaFoldDB" id="A0A914V1R9"/>
<evidence type="ECO:0000256" key="1">
    <source>
        <dbReference type="SAM" id="MobiDB-lite"/>
    </source>
</evidence>
<dbReference type="Proteomes" id="UP000887566">
    <property type="component" value="Unplaced"/>
</dbReference>
<sequence length="202" mass="21516">MQLCYNEVQTLQTDVDKFLEDVTNGIYPLTAFAPNDRVPVQRLPGVSGTGGGAASSASSVSGADVDRSRSPADSTTCSASTSATGQAAVMSQSATEPEPEPEKIIESRKIVRMSAELKPTENGSTAFVLTLLLKLEDMMNRQLTAEISESDDADMLVNELVLYGFVKEDDYAELTKMVRDTLQAALLKSASDASAPSDCSSY</sequence>
<name>A0A914V1R9_9BILA</name>
<evidence type="ECO:0000313" key="2">
    <source>
        <dbReference type="Proteomes" id="UP000887566"/>
    </source>
</evidence>
<dbReference type="WBParaSite" id="PSAMB.scaffold14308size1928.g35984.t1">
    <property type="protein sequence ID" value="PSAMB.scaffold14308size1928.g35984.t1"/>
    <property type="gene ID" value="PSAMB.scaffold14308size1928.g35984"/>
</dbReference>
<accession>A0A914V1R9</accession>
<evidence type="ECO:0000313" key="3">
    <source>
        <dbReference type="WBParaSite" id="PSAMB.scaffold14308size1928.g35984.t1"/>
    </source>
</evidence>
<proteinExistence type="predicted"/>
<feature type="compositionally biased region" description="Low complexity" evidence="1">
    <location>
        <begin position="71"/>
        <end position="88"/>
    </location>
</feature>
<keyword evidence="2" id="KW-1185">Reference proteome</keyword>
<feature type="compositionally biased region" description="Low complexity" evidence="1">
    <location>
        <begin position="54"/>
        <end position="63"/>
    </location>
</feature>
<organism evidence="2 3">
    <name type="scientific">Plectus sambesii</name>
    <dbReference type="NCBI Taxonomy" id="2011161"/>
    <lineage>
        <taxon>Eukaryota</taxon>
        <taxon>Metazoa</taxon>
        <taxon>Ecdysozoa</taxon>
        <taxon>Nematoda</taxon>
        <taxon>Chromadorea</taxon>
        <taxon>Plectida</taxon>
        <taxon>Plectina</taxon>
        <taxon>Plectoidea</taxon>
        <taxon>Plectidae</taxon>
        <taxon>Plectus</taxon>
    </lineage>
</organism>
<feature type="region of interest" description="Disordered" evidence="1">
    <location>
        <begin position="42"/>
        <end position="105"/>
    </location>
</feature>
<protein>
    <submittedName>
        <fullName evidence="3">Uncharacterized protein</fullName>
    </submittedName>
</protein>
<reference evidence="3" key="1">
    <citation type="submission" date="2022-11" db="UniProtKB">
        <authorList>
            <consortium name="WormBaseParasite"/>
        </authorList>
    </citation>
    <scope>IDENTIFICATION</scope>
</reference>